<evidence type="ECO:0000313" key="12">
    <source>
        <dbReference type="Proteomes" id="UP000479000"/>
    </source>
</evidence>
<evidence type="ECO:0000256" key="3">
    <source>
        <dbReference type="ARBA" id="ARBA00022664"/>
    </source>
</evidence>
<dbReference type="GO" id="GO:0071014">
    <property type="term" value="C:post-mRNA release spliceosomal complex"/>
    <property type="evidence" value="ECO:0007669"/>
    <property type="project" value="TreeGrafter"/>
</dbReference>
<dbReference type="PANTHER" id="PTHR11246">
    <property type="entry name" value="PRE-MRNA SPLICING FACTOR"/>
    <property type="match status" value="1"/>
</dbReference>
<sequence>MEDRLKSLLKPKEEPRKPPRLSKMAMFVLDISRITDENPVVSWLPIKTVASGSPEPTILYTLVKGKGELIMFGGLRKDANALASNQSQSSPDSSDTVSDTTRKMFLMKKKSSETHIQSNTGFGTLTSKRTLPNMMPRIWMDYCQFITNQCKITRARQVFDRALRALPITQHRRIWPIYIKFLKKHNIPETAVRVFRRYLKARDIYEEAIQTVTTVRDFTQVFDAYAQFEELSLSKKMEEVANKPIPSDDDDIEIELRMARFEDLIERRLLLLNSVLLRQNPHNVHEWLKRVQLFEGKPHDSCKAVYDRIIDLKIATPQIIINYGLFLEEHNYFEEAFRVSVNYQKPIAIFPLYMMRNSSEFFTFQSYEKGIALFRWPNVYDIWNTYLTKFLARYGGSKLERTRDLFEQCLENCPPKFAKSLYLLYAKLEEEHGLARHAMAVYERATSAVLPEEMFEVRTDM</sequence>
<evidence type="ECO:0000259" key="9">
    <source>
        <dbReference type="Pfam" id="PF23231"/>
    </source>
</evidence>
<keyword evidence="5" id="KW-0677">Repeat</keyword>
<name>A0A6H5HDB2_9HEMI</name>
<evidence type="ECO:0008006" key="13">
    <source>
        <dbReference type="Google" id="ProtNLM"/>
    </source>
</evidence>
<dbReference type="GO" id="GO:0071007">
    <property type="term" value="C:U2-type catalytic step 2 spliceosome"/>
    <property type="evidence" value="ECO:0007669"/>
    <property type="project" value="TreeGrafter"/>
</dbReference>
<feature type="domain" description="Pre-mRNA-splicing factor SYF1 central HAT repeats" evidence="8">
    <location>
        <begin position="197"/>
        <end position="305"/>
    </location>
</feature>
<dbReference type="AlphaFoldDB" id="A0A6H5HDB2"/>
<evidence type="ECO:0000256" key="1">
    <source>
        <dbReference type="ARBA" id="ARBA00004123"/>
    </source>
</evidence>
<evidence type="ECO:0000256" key="5">
    <source>
        <dbReference type="ARBA" id="ARBA00022737"/>
    </source>
</evidence>
<evidence type="ECO:0000313" key="10">
    <source>
        <dbReference type="EMBL" id="CAB0014668.1"/>
    </source>
</evidence>
<evidence type="ECO:0000256" key="7">
    <source>
        <dbReference type="ARBA" id="ARBA00023242"/>
    </source>
</evidence>
<dbReference type="EMBL" id="CADCXU010028175">
    <property type="protein sequence ID" value="CAB0014668.1"/>
    <property type="molecule type" value="Genomic_DNA"/>
</dbReference>
<keyword evidence="7" id="KW-0539">Nucleus</keyword>
<keyword evidence="6" id="KW-0508">mRNA splicing</keyword>
<dbReference type="InterPro" id="IPR011990">
    <property type="entry name" value="TPR-like_helical_dom_sf"/>
</dbReference>
<evidence type="ECO:0000256" key="6">
    <source>
        <dbReference type="ARBA" id="ARBA00023187"/>
    </source>
</evidence>
<dbReference type="EMBL" id="CADCXU010028176">
    <property type="protein sequence ID" value="CAB0014673.1"/>
    <property type="molecule type" value="Genomic_DNA"/>
</dbReference>
<feature type="domain" description="Pre-mRNA-splicing factor Syf1/CRNKL1-like C-terminal HAT-repeats" evidence="9">
    <location>
        <begin position="363"/>
        <end position="457"/>
    </location>
</feature>
<dbReference type="OrthoDB" id="10067343at2759"/>
<dbReference type="InterPro" id="IPR056350">
    <property type="entry name" value="HAT_Syf1_central"/>
</dbReference>
<dbReference type="GO" id="GO:0000974">
    <property type="term" value="C:Prp19 complex"/>
    <property type="evidence" value="ECO:0007669"/>
    <property type="project" value="TreeGrafter"/>
</dbReference>
<dbReference type="Pfam" id="PF23231">
    <property type="entry name" value="HAT_Syf1_CNRKL1_C"/>
    <property type="match status" value="1"/>
</dbReference>
<gene>
    <name evidence="10" type="ORF">NTEN_LOCUS19080</name>
    <name evidence="11" type="ORF">NTEN_LOCUS19085</name>
</gene>
<dbReference type="Pfam" id="PF23220">
    <property type="entry name" value="HAT_Syf1_M"/>
    <property type="match status" value="1"/>
</dbReference>
<evidence type="ECO:0000256" key="2">
    <source>
        <dbReference type="ARBA" id="ARBA00008644"/>
    </source>
</evidence>
<reference evidence="10 12" key="1">
    <citation type="submission" date="2020-02" db="EMBL/GenBank/DDBJ databases">
        <authorList>
            <person name="Ferguson B K."/>
        </authorList>
    </citation>
    <scope>NUCLEOTIDE SEQUENCE [LARGE SCALE GENOMIC DNA]</scope>
</reference>
<dbReference type="GO" id="GO:0000349">
    <property type="term" value="P:generation of catalytic spliceosome for first transesterification step"/>
    <property type="evidence" value="ECO:0007669"/>
    <property type="project" value="TreeGrafter"/>
</dbReference>
<dbReference type="InterPro" id="IPR055430">
    <property type="entry name" value="HAT_Syf1_CNRKL1_C"/>
</dbReference>
<organism evidence="10 12">
    <name type="scientific">Nesidiocoris tenuis</name>
    <dbReference type="NCBI Taxonomy" id="355587"/>
    <lineage>
        <taxon>Eukaryota</taxon>
        <taxon>Metazoa</taxon>
        <taxon>Ecdysozoa</taxon>
        <taxon>Arthropoda</taxon>
        <taxon>Hexapoda</taxon>
        <taxon>Insecta</taxon>
        <taxon>Pterygota</taxon>
        <taxon>Neoptera</taxon>
        <taxon>Paraneoptera</taxon>
        <taxon>Hemiptera</taxon>
        <taxon>Heteroptera</taxon>
        <taxon>Panheteroptera</taxon>
        <taxon>Cimicomorpha</taxon>
        <taxon>Miridae</taxon>
        <taxon>Dicyphina</taxon>
        <taxon>Nesidiocoris</taxon>
    </lineage>
</organism>
<dbReference type="Gene3D" id="1.25.40.10">
    <property type="entry name" value="Tetratricopeptide repeat domain"/>
    <property type="match status" value="2"/>
</dbReference>
<proteinExistence type="inferred from homology"/>
<keyword evidence="12" id="KW-1185">Reference proteome</keyword>
<protein>
    <recommendedName>
        <fullName evidence="13">Suppressor of forked domain-containing protein</fullName>
    </recommendedName>
</protein>
<keyword evidence="4" id="KW-0747">Spliceosome</keyword>
<evidence type="ECO:0000259" key="8">
    <source>
        <dbReference type="Pfam" id="PF23220"/>
    </source>
</evidence>
<dbReference type="PANTHER" id="PTHR11246:SF5">
    <property type="entry name" value="PRE-MRNA-SPLICING FACTOR SYF1"/>
    <property type="match status" value="1"/>
</dbReference>
<dbReference type="InterPro" id="IPR045075">
    <property type="entry name" value="Syf1-like"/>
</dbReference>
<dbReference type="SUPFAM" id="SSF48452">
    <property type="entry name" value="TPR-like"/>
    <property type="match status" value="3"/>
</dbReference>
<comment type="similarity">
    <text evidence="2">Belongs to the crooked-neck family.</text>
</comment>
<evidence type="ECO:0000313" key="11">
    <source>
        <dbReference type="EMBL" id="CAB0014673.1"/>
    </source>
</evidence>
<accession>A0A6H5HDB2</accession>
<dbReference type="InterPro" id="IPR003107">
    <property type="entry name" value="HAT"/>
</dbReference>
<keyword evidence="3" id="KW-0507">mRNA processing</keyword>
<dbReference type="Proteomes" id="UP000479000">
    <property type="component" value="Unassembled WGS sequence"/>
</dbReference>
<dbReference type="SMART" id="SM00386">
    <property type="entry name" value="HAT"/>
    <property type="match status" value="4"/>
</dbReference>
<comment type="subcellular location">
    <subcellularLocation>
        <location evidence="1">Nucleus</location>
    </subcellularLocation>
</comment>
<evidence type="ECO:0000256" key="4">
    <source>
        <dbReference type="ARBA" id="ARBA00022728"/>
    </source>
</evidence>